<sequence length="213" mass="24310">MGAQKLFVFDTHFHLVNMGSVNQFLCQKLVLFVGTVWVSVSTYLLPLFGFLSTYLFGLKRNDRSVKNNSNYSLEETNQKDSNHISQEPETEPQNSAQAMEEVPLLLAPSRARLRVPVSMSSCLRSVLPASSKNKDFMKVNSEEEAVHEELPENSTNGACREDEPEKIEAMTLKEDMENWLMQIANYRGIKMFVMKFTFTLTTILSQWIPTQSQ</sequence>
<feature type="transmembrane region" description="Helical" evidence="2">
    <location>
        <begin position="191"/>
        <end position="208"/>
    </location>
</feature>
<keyword evidence="2" id="KW-0812">Transmembrane</keyword>
<evidence type="ECO:0000313" key="3">
    <source>
        <dbReference type="EMBL" id="KAA8530362.1"/>
    </source>
</evidence>
<feature type="region of interest" description="Disordered" evidence="1">
    <location>
        <begin position="69"/>
        <end position="98"/>
    </location>
</feature>
<dbReference type="EMBL" id="CM018043">
    <property type="protein sequence ID" value="KAA8530362.1"/>
    <property type="molecule type" value="Genomic_DNA"/>
</dbReference>
<keyword evidence="4" id="KW-1185">Reference proteome</keyword>
<organism evidence="3 4">
    <name type="scientific">Nyssa sinensis</name>
    <dbReference type="NCBI Taxonomy" id="561372"/>
    <lineage>
        <taxon>Eukaryota</taxon>
        <taxon>Viridiplantae</taxon>
        <taxon>Streptophyta</taxon>
        <taxon>Embryophyta</taxon>
        <taxon>Tracheophyta</taxon>
        <taxon>Spermatophyta</taxon>
        <taxon>Magnoliopsida</taxon>
        <taxon>eudicotyledons</taxon>
        <taxon>Gunneridae</taxon>
        <taxon>Pentapetalae</taxon>
        <taxon>asterids</taxon>
        <taxon>Cornales</taxon>
        <taxon>Nyssaceae</taxon>
        <taxon>Nyssa</taxon>
    </lineage>
</organism>
<evidence type="ECO:0000256" key="2">
    <source>
        <dbReference type="SAM" id="Phobius"/>
    </source>
</evidence>
<dbReference type="AlphaFoldDB" id="A0A5J5AKP5"/>
<dbReference type="Proteomes" id="UP000325577">
    <property type="component" value="Linkage Group LG2"/>
</dbReference>
<reference evidence="3 4" key="1">
    <citation type="submission" date="2019-09" db="EMBL/GenBank/DDBJ databases">
        <title>A chromosome-level genome assembly of the Chinese tupelo Nyssa sinensis.</title>
        <authorList>
            <person name="Yang X."/>
            <person name="Kang M."/>
            <person name="Yang Y."/>
            <person name="Xiong H."/>
            <person name="Wang M."/>
            <person name="Zhang Z."/>
            <person name="Wang Z."/>
            <person name="Wu H."/>
            <person name="Ma T."/>
            <person name="Liu J."/>
            <person name="Xi Z."/>
        </authorList>
    </citation>
    <scope>NUCLEOTIDE SEQUENCE [LARGE SCALE GENOMIC DNA]</scope>
    <source>
        <strain evidence="3">J267</strain>
        <tissue evidence="3">Leaf</tissue>
    </source>
</reference>
<feature type="compositionally biased region" description="Polar residues" evidence="1">
    <location>
        <begin position="83"/>
        <end position="97"/>
    </location>
</feature>
<proteinExistence type="predicted"/>
<keyword evidence="2" id="KW-0472">Membrane</keyword>
<evidence type="ECO:0000313" key="4">
    <source>
        <dbReference type="Proteomes" id="UP000325577"/>
    </source>
</evidence>
<evidence type="ECO:0000256" key="1">
    <source>
        <dbReference type="SAM" id="MobiDB-lite"/>
    </source>
</evidence>
<protein>
    <submittedName>
        <fullName evidence="3">Uncharacterized protein</fullName>
    </submittedName>
</protein>
<keyword evidence="2" id="KW-1133">Transmembrane helix</keyword>
<name>A0A5J5AKP5_9ASTE</name>
<accession>A0A5J5AKP5</accession>
<gene>
    <name evidence="3" type="ORF">F0562_005071</name>
</gene>
<feature type="transmembrane region" description="Helical" evidence="2">
    <location>
        <begin position="29"/>
        <end position="56"/>
    </location>
</feature>